<keyword evidence="2" id="KW-1185">Reference proteome</keyword>
<proteinExistence type="predicted"/>
<accession>A0ACB9E348</accession>
<evidence type="ECO:0000313" key="2">
    <source>
        <dbReference type="Proteomes" id="UP001055811"/>
    </source>
</evidence>
<gene>
    <name evidence="1" type="ORF">L2E82_25411</name>
</gene>
<protein>
    <submittedName>
        <fullName evidence="1">Uncharacterized protein</fullName>
    </submittedName>
</protein>
<evidence type="ECO:0000313" key="1">
    <source>
        <dbReference type="EMBL" id="KAI3753359.1"/>
    </source>
</evidence>
<reference evidence="2" key="1">
    <citation type="journal article" date="2022" name="Mol. Ecol. Resour.">
        <title>The genomes of chicory, endive, great burdock and yacon provide insights into Asteraceae palaeo-polyploidization history and plant inulin production.</title>
        <authorList>
            <person name="Fan W."/>
            <person name="Wang S."/>
            <person name="Wang H."/>
            <person name="Wang A."/>
            <person name="Jiang F."/>
            <person name="Liu H."/>
            <person name="Zhao H."/>
            <person name="Xu D."/>
            <person name="Zhang Y."/>
        </authorList>
    </citation>
    <scope>NUCLEOTIDE SEQUENCE [LARGE SCALE GENOMIC DNA]</scope>
    <source>
        <strain evidence="2">cv. Punajuju</strain>
    </source>
</reference>
<sequence>MKCVSSIPYFLTVTKNPIYIKRKLSFDCDDSKTAEQLQTSTLNVRSCLMAFQFDFLGKDSIRYQNEIEVELPLLYNMTYKPSRSSFTYWINVVIMVVFTGVGLLGSFSSVRKLVLDASSCGYDVQESMEKLMNMSSTTLDLGNATSSMVDQTCEDLQDLEIKSQRKLPVIDSTRRYDYEALGFRCLLICPFVDWVWNLTGQILQER</sequence>
<comment type="caution">
    <text evidence="1">The sequence shown here is derived from an EMBL/GenBank/DDBJ whole genome shotgun (WGS) entry which is preliminary data.</text>
</comment>
<name>A0ACB9E348_CICIN</name>
<organism evidence="1 2">
    <name type="scientific">Cichorium intybus</name>
    <name type="common">Chicory</name>
    <dbReference type="NCBI Taxonomy" id="13427"/>
    <lineage>
        <taxon>Eukaryota</taxon>
        <taxon>Viridiplantae</taxon>
        <taxon>Streptophyta</taxon>
        <taxon>Embryophyta</taxon>
        <taxon>Tracheophyta</taxon>
        <taxon>Spermatophyta</taxon>
        <taxon>Magnoliopsida</taxon>
        <taxon>eudicotyledons</taxon>
        <taxon>Gunneridae</taxon>
        <taxon>Pentapetalae</taxon>
        <taxon>asterids</taxon>
        <taxon>campanulids</taxon>
        <taxon>Asterales</taxon>
        <taxon>Asteraceae</taxon>
        <taxon>Cichorioideae</taxon>
        <taxon>Cichorieae</taxon>
        <taxon>Cichoriinae</taxon>
        <taxon>Cichorium</taxon>
    </lineage>
</organism>
<dbReference type="EMBL" id="CM042012">
    <property type="protein sequence ID" value="KAI3753359.1"/>
    <property type="molecule type" value="Genomic_DNA"/>
</dbReference>
<dbReference type="Proteomes" id="UP001055811">
    <property type="component" value="Linkage Group LG04"/>
</dbReference>
<reference evidence="1 2" key="2">
    <citation type="journal article" date="2022" name="Mol. Ecol. Resour.">
        <title>The genomes of chicory, endive, great burdock and yacon provide insights into Asteraceae paleo-polyploidization history and plant inulin production.</title>
        <authorList>
            <person name="Fan W."/>
            <person name="Wang S."/>
            <person name="Wang H."/>
            <person name="Wang A."/>
            <person name="Jiang F."/>
            <person name="Liu H."/>
            <person name="Zhao H."/>
            <person name="Xu D."/>
            <person name="Zhang Y."/>
        </authorList>
    </citation>
    <scope>NUCLEOTIDE SEQUENCE [LARGE SCALE GENOMIC DNA]</scope>
    <source>
        <strain evidence="2">cv. Punajuju</strain>
        <tissue evidence="1">Leaves</tissue>
    </source>
</reference>